<feature type="transmembrane region" description="Helical" evidence="1">
    <location>
        <begin position="54"/>
        <end position="74"/>
    </location>
</feature>
<evidence type="ECO:0000259" key="2">
    <source>
        <dbReference type="Pfam" id="PF24803"/>
    </source>
</evidence>
<reference evidence="3" key="1">
    <citation type="submission" date="2020-01" db="EMBL/GenBank/DDBJ databases">
        <authorList>
            <consortium name="DOE Joint Genome Institute"/>
            <person name="Haridas S."/>
            <person name="Albert R."/>
            <person name="Binder M."/>
            <person name="Bloem J."/>
            <person name="Labutti K."/>
            <person name="Salamov A."/>
            <person name="Andreopoulos B."/>
            <person name="Baker S.E."/>
            <person name="Barry K."/>
            <person name="Bills G."/>
            <person name="Bluhm B.H."/>
            <person name="Cannon C."/>
            <person name="Castanera R."/>
            <person name="Culley D.E."/>
            <person name="Daum C."/>
            <person name="Ezra D."/>
            <person name="Gonzalez J.B."/>
            <person name="Henrissat B."/>
            <person name="Kuo A."/>
            <person name="Liang C."/>
            <person name="Lipzen A."/>
            <person name="Lutzoni F."/>
            <person name="Magnuson J."/>
            <person name="Mondo S."/>
            <person name="Nolan M."/>
            <person name="Ohm R."/>
            <person name="Pangilinan J."/>
            <person name="Park H.-J."/>
            <person name="Ramirez L."/>
            <person name="Alfaro M."/>
            <person name="Sun H."/>
            <person name="Tritt A."/>
            <person name="Yoshinaga Y."/>
            <person name="Zwiers L.-H."/>
            <person name="Turgeon B.G."/>
            <person name="Goodwin S.B."/>
            <person name="Spatafora J.W."/>
            <person name="Crous P.W."/>
            <person name="Grigoriev I.V."/>
        </authorList>
    </citation>
    <scope>NUCLEOTIDE SEQUENCE</scope>
    <source>
        <strain evidence="3">IPT5</strain>
    </source>
</reference>
<protein>
    <recommendedName>
        <fullName evidence="2">DUF7704 domain-containing protein</fullName>
    </recommendedName>
</protein>
<evidence type="ECO:0000313" key="3">
    <source>
        <dbReference type="EMBL" id="KAF2845449.1"/>
    </source>
</evidence>
<keyword evidence="1" id="KW-1133">Transmembrane helix</keyword>
<keyword evidence="1" id="KW-0812">Transmembrane</keyword>
<evidence type="ECO:0000313" key="4">
    <source>
        <dbReference type="Proteomes" id="UP000799423"/>
    </source>
</evidence>
<feature type="domain" description="DUF7704" evidence="2">
    <location>
        <begin position="2"/>
        <end position="143"/>
    </location>
</feature>
<dbReference type="EMBL" id="MU006346">
    <property type="protein sequence ID" value="KAF2845449.1"/>
    <property type="molecule type" value="Genomic_DNA"/>
</dbReference>
<feature type="transmembrane region" description="Helical" evidence="1">
    <location>
        <begin position="12"/>
        <end position="34"/>
    </location>
</feature>
<evidence type="ECO:0000256" key="1">
    <source>
        <dbReference type="SAM" id="Phobius"/>
    </source>
</evidence>
<accession>A0A6A7AT80</accession>
<keyword evidence="4" id="KW-1185">Reference proteome</keyword>
<dbReference type="Pfam" id="PF24803">
    <property type="entry name" value="DUF7704"/>
    <property type="match status" value="1"/>
</dbReference>
<dbReference type="PANTHER" id="PTHR37019:SF2">
    <property type="entry name" value="EXPERA DOMAIN-CONTAINING PROTEIN"/>
    <property type="match status" value="1"/>
</dbReference>
<dbReference type="InterPro" id="IPR056121">
    <property type="entry name" value="DUF7704"/>
</dbReference>
<gene>
    <name evidence="3" type="ORF">T440DRAFT_407932</name>
</gene>
<keyword evidence="1" id="KW-0472">Membrane</keyword>
<organism evidence="3 4">
    <name type="scientific">Plenodomus tracheiphilus IPT5</name>
    <dbReference type="NCBI Taxonomy" id="1408161"/>
    <lineage>
        <taxon>Eukaryota</taxon>
        <taxon>Fungi</taxon>
        <taxon>Dikarya</taxon>
        <taxon>Ascomycota</taxon>
        <taxon>Pezizomycotina</taxon>
        <taxon>Dothideomycetes</taxon>
        <taxon>Pleosporomycetidae</taxon>
        <taxon>Pleosporales</taxon>
        <taxon>Pleosporineae</taxon>
        <taxon>Leptosphaeriaceae</taxon>
        <taxon>Plenodomus</taxon>
    </lineage>
</organism>
<name>A0A6A7AT80_9PLEO</name>
<dbReference type="PANTHER" id="PTHR37019">
    <property type="entry name" value="CHROMOSOME 1, WHOLE GENOME SHOTGUN SEQUENCE"/>
    <property type="match status" value="1"/>
</dbReference>
<dbReference type="Proteomes" id="UP000799423">
    <property type="component" value="Unassembled WGS sequence"/>
</dbReference>
<proteinExistence type="predicted"/>
<sequence>MASALPTIPRYVFGIFEPAILIVAVFITSIWSKYYVSSQSDVPITRPLSQSEEIHLYQLSNLFLLIAVTSIYVLNATDDIKVARAFLTALWWGDVGHLSVTAWCMRRESLSKLHKWNLVNWGNIAIPTFLFTARTIYLLDLFGGNENAKSQKQY</sequence>
<dbReference type="AlphaFoldDB" id="A0A6A7AT80"/>
<dbReference type="OrthoDB" id="2937326at2759"/>